<keyword evidence="5 9" id="KW-0297">G-protein coupled receptor</keyword>
<dbReference type="InterPro" id="IPR017452">
    <property type="entry name" value="GPCR_Rhodpsn_7TM"/>
</dbReference>
<dbReference type="GO" id="GO:0016020">
    <property type="term" value="C:membrane"/>
    <property type="evidence" value="ECO:0007669"/>
    <property type="project" value="UniProtKB-SubCell"/>
</dbReference>
<dbReference type="Pfam" id="PF00001">
    <property type="entry name" value="7tm_1"/>
    <property type="match status" value="1"/>
</dbReference>
<comment type="caution">
    <text evidence="10">The sequence shown here is derived from an EMBL/GenBank/DDBJ whole genome shotgun (WGS) entry which is preliminary data.</text>
</comment>
<dbReference type="PROSITE" id="PS50262">
    <property type="entry name" value="G_PROTEIN_RECEP_F1_2"/>
    <property type="match status" value="1"/>
</dbReference>
<name>A0A8J1XEA3_OWEFU</name>
<evidence type="ECO:0000256" key="8">
    <source>
        <dbReference type="ARBA" id="ARBA00023224"/>
    </source>
</evidence>
<evidence type="ECO:0000256" key="5">
    <source>
        <dbReference type="ARBA" id="ARBA00023040"/>
    </source>
</evidence>
<dbReference type="Gene3D" id="1.20.1070.10">
    <property type="entry name" value="Rhodopsin 7-helix transmembrane proteins"/>
    <property type="match status" value="1"/>
</dbReference>
<proteinExistence type="inferred from homology"/>
<organism evidence="10 11">
    <name type="scientific">Owenia fusiformis</name>
    <name type="common">Polychaete worm</name>
    <dbReference type="NCBI Taxonomy" id="6347"/>
    <lineage>
        <taxon>Eukaryota</taxon>
        <taxon>Metazoa</taxon>
        <taxon>Spiralia</taxon>
        <taxon>Lophotrochozoa</taxon>
        <taxon>Annelida</taxon>
        <taxon>Polychaeta</taxon>
        <taxon>Sedentaria</taxon>
        <taxon>Canalipalpata</taxon>
        <taxon>Sabellida</taxon>
        <taxon>Oweniida</taxon>
        <taxon>Oweniidae</taxon>
        <taxon>Owenia</taxon>
    </lineage>
</organism>
<evidence type="ECO:0000256" key="7">
    <source>
        <dbReference type="ARBA" id="ARBA00023170"/>
    </source>
</evidence>
<reference evidence="10" key="1">
    <citation type="submission" date="2022-03" db="EMBL/GenBank/DDBJ databases">
        <authorList>
            <person name="Martin C."/>
        </authorList>
    </citation>
    <scope>NUCLEOTIDE SEQUENCE</scope>
</reference>
<evidence type="ECO:0000256" key="3">
    <source>
        <dbReference type="ARBA" id="ARBA00022692"/>
    </source>
</evidence>
<dbReference type="OrthoDB" id="9046662at2759"/>
<accession>A0A8J1XEA3</accession>
<comment type="similarity">
    <text evidence="2 9">Belongs to the G-protein coupled receptor 1 family.</text>
</comment>
<comment type="subcellular location">
    <subcellularLocation>
        <location evidence="1">Membrane</location>
        <topology evidence="1">Multi-pass membrane protein</topology>
    </subcellularLocation>
</comment>
<dbReference type="InterPro" id="IPR000611">
    <property type="entry name" value="NPY_rcpt"/>
</dbReference>
<keyword evidence="8 9" id="KW-0807">Transducer</keyword>
<gene>
    <name evidence="10" type="ORF">OFUS_LOCUS11039</name>
</gene>
<dbReference type="PANTHER" id="PTHR24235:SF12">
    <property type="entry name" value="G-PROTEIN COUPLED RECEPTORS FAMILY 1 PROFILE DOMAIN-CONTAINING PROTEIN"/>
    <property type="match status" value="1"/>
</dbReference>
<evidence type="ECO:0000313" key="11">
    <source>
        <dbReference type="Proteomes" id="UP000749559"/>
    </source>
</evidence>
<protein>
    <submittedName>
        <fullName evidence="10">Uncharacterized protein</fullName>
    </submittedName>
</protein>
<evidence type="ECO:0000256" key="9">
    <source>
        <dbReference type="RuleBase" id="RU000688"/>
    </source>
</evidence>
<evidence type="ECO:0000256" key="6">
    <source>
        <dbReference type="ARBA" id="ARBA00023136"/>
    </source>
</evidence>
<keyword evidence="11" id="KW-1185">Reference proteome</keyword>
<dbReference type="GO" id="GO:0004983">
    <property type="term" value="F:neuropeptide Y receptor activity"/>
    <property type="evidence" value="ECO:0007669"/>
    <property type="project" value="InterPro"/>
</dbReference>
<dbReference type="PRINTS" id="PR01012">
    <property type="entry name" value="NRPEPTIDEYR"/>
</dbReference>
<keyword evidence="3 9" id="KW-0812">Transmembrane</keyword>
<dbReference type="PROSITE" id="PS00237">
    <property type="entry name" value="G_PROTEIN_RECEP_F1_1"/>
    <property type="match status" value="1"/>
</dbReference>
<dbReference type="SMART" id="SM01381">
    <property type="entry name" value="7TM_GPCR_Srsx"/>
    <property type="match status" value="1"/>
</dbReference>
<keyword evidence="4" id="KW-1133">Transmembrane helix</keyword>
<evidence type="ECO:0000256" key="2">
    <source>
        <dbReference type="ARBA" id="ARBA00010663"/>
    </source>
</evidence>
<dbReference type="AlphaFoldDB" id="A0A8J1XEA3"/>
<evidence type="ECO:0000256" key="1">
    <source>
        <dbReference type="ARBA" id="ARBA00004141"/>
    </source>
</evidence>
<evidence type="ECO:0000256" key="4">
    <source>
        <dbReference type="ARBA" id="ARBA00022989"/>
    </source>
</evidence>
<dbReference type="SUPFAM" id="SSF81321">
    <property type="entry name" value="Family A G protein-coupled receptor-like"/>
    <property type="match status" value="1"/>
</dbReference>
<dbReference type="PRINTS" id="PR00237">
    <property type="entry name" value="GPCRRHODOPSN"/>
</dbReference>
<dbReference type="InterPro" id="IPR000276">
    <property type="entry name" value="GPCR_Rhodpsn"/>
</dbReference>
<dbReference type="PANTHER" id="PTHR24235">
    <property type="entry name" value="NEUROPEPTIDE Y RECEPTOR"/>
    <property type="match status" value="1"/>
</dbReference>
<keyword evidence="7 9" id="KW-0675">Receptor</keyword>
<dbReference type="EMBL" id="CAIIXF020000005">
    <property type="protein sequence ID" value="CAH1784917.1"/>
    <property type="molecule type" value="Genomic_DNA"/>
</dbReference>
<dbReference type="Proteomes" id="UP000749559">
    <property type="component" value="Unassembled WGS sequence"/>
</dbReference>
<keyword evidence="6" id="KW-0472">Membrane</keyword>
<sequence>MCLKGRALTPEQREALYRIYNKSSQNATNRTISENPSFQDIEQDAINAMGTTYFDTSTSIAVTILFALLIIFGTALNGFVVSIVIRNKKLHSQVNAFIVNLAISDMVMCLVCVPFSLVRLTLKDWVFGEALCKVIPTLQCIIVFASTISITSIALDRFYVIVRNRTHKQRQKCRFNTKALLITIWLVSITVSLPIMIYQNEVNHIILEGIEMKSRYVCIETWPNDSYKVVYCVVVLVLQLFLPAITLSTLHWRICRFLKRRISSPSDTTIDALPRSMTSSAIRRGGTNTQRRYYKNARLLVTIIVMFALVWFPMTFLNLLVDFKQELFFYNKTFSLSYAIVLWVAMVSACINPLLYGWFNSNFRTEFLTS</sequence>
<evidence type="ECO:0000313" key="10">
    <source>
        <dbReference type="EMBL" id="CAH1784917.1"/>
    </source>
</evidence>
<feature type="non-terminal residue" evidence="10">
    <location>
        <position position="370"/>
    </location>
</feature>